<name>A0A5Q4ZDA7_9BURK</name>
<organism evidence="1 2">
    <name type="scientific">Paraburkholderia dioscoreae</name>
    <dbReference type="NCBI Taxonomy" id="2604047"/>
    <lineage>
        <taxon>Bacteria</taxon>
        <taxon>Pseudomonadati</taxon>
        <taxon>Pseudomonadota</taxon>
        <taxon>Betaproteobacteria</taxon>
        <taxon>Burkholderiales</taxon>
        <taxon>Burkholderiaceae</taxon>
        <taxon>Paraburkholderia</taxon>
    </lineage>
</organism>
<evidence type="ECO:0000313" key="2">
    <source>
        <dbReference type="Proteomes" id="UP000325811"/>
    </source>
</evidence>
<dbReference type="Proteomes" id="UP000325811">
    <property type="component" value="Chromosome I"/>
</dbReference>
<evidence type="ECO:0000313" key="1">
    <source>
        <dbReference type="EMBL" id="VVD29207.1"/>
    </source>
</evidence>
<accession>A0A5Q4ZDA7</accession>
<dbReference type="EMBL" id="LR699553">
    <property type="protein sequence ID" value="VVD29207.1"/>
    <property type="molecule type" value="Genomic_DNA"/>
</dbReference>
<protein>
    <submittedName>
        <fullName evidence="1">Uncharacterized protein</fullName>
    </submittedName>
</protein>
<dbReference type="RefSeq" id="WP_165186451.1">
    <property type="nucleotide sequence ID" value="NZ_LR699553.1"/>
</dbReference>
<dbReference type="KEGG" id="pdio:PDMSB3_2751"/>
<reference evidence="1 2" key="1">
    <citation type="submission" date="2019-08" db="EMBL/GenBank/DDBJ databases">
        <authorList>
            <person name="Herpell B J."/>
        </authorList>
    </citation>
    <scope>NUCLEOTIDE SEQUENCE [LARGE SCALE GENOMIC DNA]</scope>
    <source>
        <strain evidence="2">Msb3</strain>
    </source>
</reference>
<dbReference type="AlphaFoldDB" id="A0A5Q4ZDA7"/>
<sequence length="117" mass="12925">MPKTERTPTPDTVLAAMEPDRHYSAQTIASMLSLRTDLARSLLNMMVNAGTLVRIQSTRKHPVRFAVAVNEDGEPQEEVQPTIATPRTHAVITGTLIGYDAEIARRAELCMIVRGVR</sequence>
<keyword evidence="2" id="KW-1185">Reference proteome</keyword>
<proteinExistence type="predicted"/>
<gene>
    <name evidence="1" type="ORF">PDMSB3_2751</name>
</gene>